<dbReference type="InterPro" id="IPR036427">
    <property type="entry name" value="Bromodomain-like_sf"/>
</dbReference>
<dbReference type="KEGG" id="mis:MICPUN_58373"/>
<accession>C1E5N0</accession>
<dbReference type="InterPro" id="IPR041569">
    <property type="entry name" value="AAA_lid_3"/>
</dbReference>
<dbReference type="eggNOG" id="KOG0732">
    <property type="taxonomic scope" value="Eukaryota"/>
</dbReference>
<dbReference type="OMA" id="VFARFKM"/>
<feature type="compositionally biased region" description="Gly residues" evidence="7">
    <location>
        <begin position="1092"/>
        <end position="1102"/>
    </location>
</feature>
<dbReference type="SUPFAM" id="SSF47370">
    <property type="entry name" value="Bromodomain"/>
    <property type="match status" value="1"/>
</dbReference>
<dbReference type="GO" id="GO:0045815">
    <property type="term" value="P:transcription initiation-coupled chromatin remodeling"/>
    <property type="evidence" value="ECO:0007669"/>
    <property type="project" value="TreeGrafter"/>
</dbReference>
<feature type="compositionally biased region" description="Acidic residues" evidence="7">
    <location>
        <begin position="655"/>
        <end position="675"/>
    </location>
</feature>
<dbReference type="GO" id="GO:0016887">
    <property type="term" value="F:ATP hydrolysis activity"/>
    <property type="evidence" value="ECO:0007669"/>
    <property type="project" value="InterPro"/>
</dbReference>
<keyword evidence="2" id="KW-0547">Nucleotide-binding</keyword>
<evidence type="ECO:0000256" key="4">
    <source>
        <dbReference type="ARBA" id="ARBA00023117"/>
    </source>
</evidence>
<dbReference type="Proteomes" id="UP000002009">
    <property type="component" value="Chromosome 5"/>
</dbReference>
<dbReference type="eggNOG" id="KOG1472">
    <property type="taxonomic scope" value="Eukaryota"/>
</dbReference>
<dbReference type="GO" id="GO:0042393">
    <property type="term" value="F:histone binding"/>
    <property type="evidence" value="ECO:0007669"/>
    <property type="project" value="TreeGrafter"/>
</dbReference>
<feature type="compositionally biased region" description="Gly residues" evidence="7">
    <location>
        <begin position="676"/>
        <end position="687"/>
    </location>
</feature>
<feature type="compositionally biased region" description="Acidic residues" evidence="7">
    <location>
        <begin position="127"/>
        <end position="166"/>
    </location>
</feature>
<feature type="domain" description="Bromo" evidence="8">
    <location>
        <begin position="971"/>
        <end position="1025"/>
    </location>
</feature>
<feature type="compositionally biased region" description="Basic and acidic residues" evidence="7">
    <location>
        <begin position="1110"/>
        <end position="1123"/>
    </location>
</feature>
<dbReference type="InterPro" id="IPR001487">
    <property type="entry name" value="Bromodomain"/>
</dbReference>
<dbReference type="Gene3D" id="1.20.920.10">
    <property type="entry name" value="Bromodomain-like"/>
    <property type="match status" value="1"/>
</dbReference>
<dbReference type="Pfam" id="PF17862">
    <property type="entry name" value="AAA_lid_3"/>
    <property type="match status" value="1"/>
</dbReference>
<evidence type="ECO:0000256" key="2">
    <source>
        <dbReference type="ARBA" id="ARBA00022741"/>
    </source>
</evidence>
<dbReference type="OrthoDB" id="5421at2759"/>
<dbReference type="PROSITE" id="PS00674">
    <property type="entry name" value="AAA"/>
    <property type="match status" value="1"/>
</dbReference>
<dbReference type="FunCoup" id="C1E5N0">
    <property type="interactions" value="1483"/>
</dbReference>
<feature type="region of interest" description="Disordered" evidence="7">
    <location>
        <begin position="283"/>
        <end position="306"/>
    </location>
</feature>
<dbReference type="PRINTS" id="PR00830">
    <property type="entry name" value="ENDOLAPTASE"/>
</dbReference>
<dbReference type="SMART" id="SM00382">
    <property type="entry name" value="AAA"/>
    <property type="match status" value="2"/>
</dbReference>
<sequence length="1299" mass="137720">MSPRPRRAAAQAAAVSLAANVDGDAADDEGGGAWGGKGRRTARGAGADPGDDKENVENADDDSEDDVAAPTRRSGRARRPANRLRDSDEDEDDDRGADENDNFVRRSSRAAKPVARLSPEWKQHVSDDDDEPEAEETDPEGEYVEEDDDEESTEEEEEEESDEEIEGIPTRYSRRQRATVERYSPKPNERGLAGGGGDRRAGRRTPSPTGRSRGRKPKGKRRSRPDYRESPGDSAGRRGTNGKRWMDDTDDSDADAGHAGNPGNFPALFGGMFGGGRAPDMYPLAPPGGGGGGGAVEAGGPGGKKEAADAEITPLTVDPTLTFEQVGGLSHYVHSLKEMVFLPLLYPEVFARFKMNPPRGVLLYGAPGTGKTLLARALAASCSRAGAEVSFYMRKGADVLSKWVGESERQLRLLFAEAQKRQPAIIFFDEIDGLAPVRSSKTDQIHNSIVATLLALMDGLDSRGRVVVLGATNRVDAIDGALRRPGRFDRELAFPLPNAAARFEILKIHTRAWEKPPPSLLLEQLAARCVGYCGADLKALCTEAAVHALRRRYPQIYESDDKLLIDPGQILPSRVDFRAAMEAITPASHRSAQAHARPLGPLRQPLMGPALGKAVEATFLAFPPAAMAANADKNAAGSSGSSGSSKPPTASMVFDLDDLDDDDDDDGLELLEELDGGGAGGFEGGAGKTPAVSNKRGVSDRDGLSGASAAAALATAALEFLNCPLARQPRLLLHGPCGSGQAPLAAALLHELEAFPVHAVGLPSLLADGGRSPEEALVGAVTEARRAAPAVLFLPHLRLWWDSATPTLRATLRTLMEDVPADTPLLLLATCDCERSELDPEAAGLFGKGQRMRIDAPDGRALAGYFEPIVAAAVRAARGMDARDRDVAAGVDPDTRGRRHRRTLETLPKAPMPGPEGDDAGGGGGGGGGGGAGDAATAAMIAEEDHALRQQRMFLRDLVTRLLYRKQWRDFASPVDDDQLPGYSKKVKEPMDLSTLLWKVDSGAYATMDAFLKDVHLIVAAAKTYWGGLEQERREANDEELDENGFDVVEGRKVVSRAHALEDTIQELAGQLDPSLVQRCAAIARHRAARASGGGGGGGTGEGLPLMPGEGDRGERRSRRGADGELAEQEGGGDKRKRIHDEPGYVPDPEALARDLRAKRAKEEAAKKEAAEKAAAEQEAAAAAAAAVTEAAEAAAKAAAGANQSNPRERAMSADGSAPMQFLDAIDPLTDAEVATNSASFVDFLVTRCSGKPAADAEALATDLGRAVKTALSRDALRTTDWTRHLQGALQSFMSARTA</sequence>
<dbReference type="InterPro" id="IPR003960">
    <property type="entry name" value="ATPase_AAA_CS"/>
</dbReference>
<feature type="compositionally biased region" description="Acidic residues" evidence="7">
    <location>
        <begin position="87"/>
        <end position="101"/>
    </location>
</feature>
<keyword evidence="10" id="KW-1185">Reference proteome</keyword>
<evidence type="ECO:0000313" key="9">
    <source>
        <dbReference type="EMBL" id="ACO63662.1"/>
    </source>
</evidence>
<dbReference type="Pfam" id="PF00004">
    <property type="entry name" value="AAA"/>
    <property type="match status" value="2"/>
</dbReference>
<comment type="similarity">
    <text evidence="1">Belongs to the AAA ATPase family.</text>
</comment>
<keyword evidence="6" id="KW-0175">Coiled coil</keyword>
<feature type="compositionally biased region" description="Gly residues" evidence="7">
    <location>
        <begin position="287"/>
        <end position="302"/>
    </location>
</feature>
<dbReference type="InterPro" id="IPR027417">
    <property type="entry name" value="P-loop_NTPase"/>
</dbReference>
<dbReference type="GO" id="GO:0005634">
    <property type="term" value="C:nucleus"/>
    <property type="evidence" value="ECO:0007669"/>
    <property type="project" value="TreeGrafter"/>
</dbReference>
<feature type="region of interest" description="Disordered" evidence="7">
    <location>
        <begin position="18"/>
        <end position="262"/>
    </location>
</feature>
<dbReference type="PANTHER" id="PTHR23069:SF0">
    <property type="entry name" value="TAT-BINDING HOMOLOG 7"/>
    <property type="match status" value="1"/>
</dbReference>
<dbReference type="GO" id="GO:0003682">
    <property type="term" value="F:chromatin binding"/>
    <property type="evidence" value="ECO:0007669"/>
    <property type="project" value="TreeGrafter"/>
</dbReference>
<dbReference type="RefSeq" id="XP_002502404.1">
    <property type="nucleotide sequence ID" value="XM_002502358.1"/>
</dbReference>
<feature type="region of interest" description="Disordered" evidence="7">
    <location>
        <begin position="1089"/>
        <end position="1152"/>
    </location>
</feature>
<feature type="compositionally biased region" description="Basic residues" evidence="7">
    <location>
        <begin position="212"/>
        <end position="223"/>
    </location>
</feature>
<evidence type="ECO:0000256" key="3">
    <source>
        <dbReference type="ARBA" id="ARBA00022840"/>
    </source>
</evidence>
<feature type="coiled-coil region" evidence="6">
    <location>
        <begin position="1153"/>
        <end position="1186"/>
    </location>
</feature>
<evidence type="ECO:0000313" key="10">
    <source>
        <dbReference type="Proteomes" id="UP000002009"/>
    </source>
</evidence>
<dbReference type="PROSITE" id="PS50014">
    <property type="entry name" value="BROMODOMAIN_2"/>
    <property type="match status" value="1"/>
</dbReference>
<feature type="compositionally biased region" description="Basic and acidic residues" evidence="7">
    <location>
        <begin position="178"/>
        <end position="189"/>
    </location>
</feature>
<name>C1E5N0_MICCC</name>
<keyword evidence="4 5" id="KW-0103">Bromodomain</keyword>
<dbReference type="InterPro" id="IPR003959">
    <property type="entry name" value="ATPase_AAA_core"/>
</dbReference>
<evidence type="ECO:0000256" key="7">
    <source>
        <dbReference type="SAM" id="MobiDB-lite"/>
    </source>
</evidence>
<feature type="compositionally biased region" description="Acidic residues" evidence="7">
    <location>
        <begin position="57"/>
        <end position="67"/>
    </location>
</feature>
<feature type="compositionally biased region" description="Basic residues" evidence="7">
    <location>
        <begin position="73"/>
        <end position="82"/>
    </location>
</feature>
<evidence type="ECO:0000256" key="1">
    <source>
        <dbReference type="ARBA" id="ARBA00006914"/>
    </source>
</evidence>
<dbReference type="EMBL" id="CP001326">
    <property type="protein sequence ID" value="ACO63662.1"/>
    <property type="molecule type" value="Genomic_DNA"/>
</dbReference>
<dbReference type="SMART" id="SM00297">
    <property type="entry name" value="BROMO"/>
    <property type="match status" value="1"/>
</dbReference>
<evidence type="ECO:0000256" key="5">
    <source>
        <dbReference type="PROSITE-ProRule" id="PRU00035"/>
    </source>
</evidence>
<dbReference type="FunFam" id="3.40.50.300:FF:000061">
    <property type="entry name" value="ATPase family, AAA domain-containing 2"/>
    <property type="match status" value="1"/>
</dbReference>
<dbReference type="InParanoid" id="C1E5N0"/>
<reference evidence="9 10" key="1">
    <citation type="journal article" date="2009" name="Science">
        <title>Green evolution and dynamic adaptations revealed by genomes of the marine picoeukaryotes Micromonas.</title>
        <authorList>
            <person name="Worden A.Z."/>
            <person name="Lee J.H."/>
            <person name="Mock T."/>
            <person name="Rouze P."/>
            <person name="Simmons M.P."/>
            <person name="Aerts A.L."/>
            <person name="Allen A.E."/>
            <person name="Cuvelier M.L."/>
            <person name="Derelle E."/>
            <person name="Everett M.V."/>
            <person name="Foulon E."/>
            <person name="Grimwood J."/>
            <person name="Gundlach H."/>
            <person name="Henrissat B."/>
            <person name="Napoli C."/>
            <person name="McDonald S.M."/>
            <person name="Parker M.S."/>
            <person name="Rombauts S."/>
            <person name="Salamov A."/>
            <person name="Von Dassow P."/>
            <person name="Badger J.H."/>
            <person name="Coutinho P.M."/>
            <person name="Demir E."/>
            <person name="Dubchak I."/>
            <person name="Gentemann C."/>
            <person name="Eikrem W."/>
            <person name="Gready J.E."/>
            <person name="John U."/>
            <person name="Lanier W."/>
            <person name="Lindquist E.A."/>
            <person name="Lucas S."/>
            <person name="Mayer K.F."/>
            <person name="Moreau H."/>
            <person name="Not F."/>
            <person name="Otillar R."/>
            <person name="Panaud O."/>
            <person name="Pangilinan J."/>
            <person name="Paulsen I."/>
            <person name="Piegu B."/>
            <person name="Poliakov A."/>
            <person name="Robbens S."/>
            <person name="Schmutz J."/>
            <person name="Toulza E."/>
            <person name="Wyss T."/>
            <person name="Zelensky A."/>
            <person name="Zhou K."/>
            <person name="Armbrust E.V."/>
            <person name="Bhattacharya D."/>
            <person name="Goodenough U.W."/>
            <person name="Van de Peer Y."/>
            <person name="Grigoriev I.V."/>
        </authorList>
    </citation>
    <scope>NUCLEOTIDE SEQUENCE [LARGE SCALE GENOMIC DNA]</scope>
    <source>
        <strain evidence="10">RCC299 / NOUM17</strain>
    </source>
</reference>
<dbReference type="Gene3D" id="1.10.8.60">
    <property type="match status" value="1"/>
</dbReference>
<feature type="region of interest" description="Disordered" evidence="7">
    <location>
        <begin position="632"/>
        <end position="700"/>
    </location>
</feature>
<protein>
    <submittedName>
        <fullName evidence="9">Bromodomain-containing protein</fullName>
    </submittedName>
</protein>
<dbReference type="PANTHER" id="PTHR23069">
    <property type="entry name" value="AAA DOMAIN-CONTAINING"/>
    <property type="match status" value="1"/>
</dbReference>
<evidence type="ECO:0000259" key="8">
    <source>
        <dbReference type="PROSITE" id="PS50014"/>
    </source>
</evidence>
<dbReference type="STRING" id="296587.C1E5N0"/>
<dbReference type="FunFam" id="1.10.8.60:FF:000016">
    <property type="entry name" value="ATPase family AAA domain-containing protein 2B"/>
    <property type="match status" value="1"/>
</dbReference>
<feature type="region of interest" description="Disordered" evidence="7">
    <location>
        <begin position="888"/>
        <end position="934"/>
    </location>
</feature>
<feature type="compositionally biased region" description="Low complexity" evidence="7">
    <location>
        <begin position="632"/>
        <end position="654"/>
    </location>
</feature>
<dbReference type="InterPro" id="IPR045199">
    <property type="entry name" value="ATAD2-like"/>
</dbReference>
<gene>
    <name evidence="9" type="ORF">MICPUN_58373</name>
</gene>
<feature type="compositionally biased region" description="Gly residues" evidence="7">
    <location>
        <begin position="920"/>
        <end position="933"/>
    </location>
</feature>
<evidence type="ECO:0000256" key="6">
    <source>
        <dbReference type="SAM" id="Coils"/>
    </source>
</evidence>
<dbReference type="GO" id="GO:0006334">
    <property type="term" value="P:nucleosome assembly"/>
    <property type="evidence" value="ECO:0007669"/>
    <property type="project" value="TreeGrafter"/>
</dbReference>
<dbReference type="GeneID" id="8243312"/>
<dbReference type="SUPFAM" id="SSF52540">
    <property type="entry name" value="P-loop containing nucleoside triphosphate hydrolases"/>
    <property type="match status" value="2"/>
</dbReference>
<dbReference type="Pfam" id="PF00439">
    <property type="entry name" value="Bromodomain"/>
    <property type="match status" value="1"/>
</dbReference>
<organism evidence="9 10">
    <name type="scientific">Micromonas commoda (strain RCC299 / NOUM17 / CCMP2709)</name>
    <name type="common">Picoplanktonic green alga</name>
    <dbReference type="NCBI Taxonomy" id="296587"/>
    <lineage>
        <taxon>Eukaryota</taxon>
        <taxon>Viridiplantae</taxon>
        <taxon>Chlorophyta</taxon>
        <taxon>Mamiellophyceae</taxon>
        <taxon>Mamiellales</taxon>
        <taxon>Mamiellaceae</taxon>
        <taxon>Micromonas</taxon>
    </lineage>
</organism>
<dbReference type="InterPro" id="IPR003593">
    <property type="entry name" value="AAA+_ATPase"/>
</dbReference>
<proteinExistence type="inferred from homology"/>
<dbReference type="GO" id="GO:0006337">
    <property type="term" value="P:nucleosome disassembly"/>
    <property type="evidence" value="ECO:0007669"/>
    <property type="project" value="TreeGrafter"/>
</dbReference>
<keyword evidence="3" id="KW-0067">ATP-binding</keyword>
<dbReference type="Gene3D" id="3.40.50.300">
    <property type="entry name" value="P-loop containing nucleotide triphosphate hydrolases"/>
    <property type="match status" value="2"/>
</dbReference>
<dbReference type="GO" id="GO:0005524">
    <property type="term" value="F:ATP binding"/>
    <property type="evidence" value="ECO:0007669"/>
    <property type="project" value="UniProtKB-KW"/>
</dbReference>